<dbReference type="CDD" id="cd17574">
    <property type="entry name" value="REC_OmpR"/>
    <property type="match status" value="1"/>
</dbReference>
<dbReference type="Proteomes" id="UP000556700">
    <property type="component" value="Unassembled WGS sequence"/>
</dbReference>
<dbReference type="InterPro" id="IPR003661">
    <property type="entry name" value="HisK_dim/P_dom"/>
</dbReference>
<evidence type="ECO:0000256" key="1">
    <source>
        <dbReference type="ARBA" id="ARBA00000085"/>
    </source>
</evidence>
<dbReference type="EC" id="2.7.13.3" evidence="2"/>
<dbReference type="InterPro" id="IPR003594">
    <property type="entry name" value="HATPase_dom"/>
</dbReference>
<name>A0A6V6YPP0_9FLAO</name>
<dbReference type="PROSITE" id="PS01124">
    <property type="entry name" value="HTH_ARAC_FAMILY_2"/>
    <property type="match status" value="1"/>
</dbReference>
<sequence length="1448" mass="165410">MLKRNIIIVFFCLICGLCMSQPSGILTHFSHDLKLSQSRILDIQQDKKGFIWLGTFNGLIRYDGNTFQKFKAEQNNTMNLLSNRVAKFKFDKNGRIWIQSEKNDIYYFDTHQLNFHYPVEGKSVISSDNVFQKFKVMPSGRVWLFPEKKNYLTVFETNKKIRKIPLDPSKHCGKVHDVFEDRLGTTWILTDNGICRLKKLGTGPEYFFVNMKGQSGKSYSFISFMETKEDIWFGGARGKLTRFTKKSSTFFDFELGINEDIINEESVGESKVLLITRSNGFYIYDTKTGKLDVYNSKTLAGFPDKNVNYLGSSHSRQFWFEGAGAGVYQFDLVTRKLRHMKVDSADPASAGIERKSFLLNSPDGKVWIQSHSEPFAYWDEKNNKLSSIIQSIKESKETVSDVMHKAMFDKLGNLWFCSFKQGLDLITFNNSNFSILNLNSSNNGHKHNVRSLMTDKSGNIWAASRTEKITLFDAKKNKIGVLASDGQLSQAGPGWGADIYSMMQDTKNKVWIGTRGNGLFCLAPTGQLFNYKVTHYKYDENNKYSISSNDIYKIFQASSGQIYIATWGGGINLIRQSNDEFRFINYRNELKNFPIKTADKVRSIVENKKHELFFISSHKLFSFSGENKPAEKLQFKEYRQVSGNDILDVLITHDNKVALATNGNGLILNDLYKKEQLNIKSVWNESTAFPVEGVVAMQEDKVGNIWLMSDNQLVRFDSKKNTAETFPELKSLIGTEIFSEATKCRLANGEIAVGYSNGVIYFRPEAIKAFNFKPYLAISGFLVNNKELHEINPDTPKNPDLLEEVTLQHDQNFFRVQISALDYIKSESIVYRYKLEGVDKQWNYLKGGQSINYTNLGRGNYTLLISSTNGHNLWADNQRQIKITIRPSVWGTNLAYFCYLVLAIGLFLVVNRAILTILKLRSDVKLQKQMGELKLKFFTDISHEIRTPLTMITAPLEVMLTDDDIKDSVKGQLRIIEKNSNKLLNLVNQILDLRRIQDRKLAVSEIDLGVFATKISENFSEMSIQRNIQLEVNISDSKPVVWADPDSLDKILVNLLSNAFKYCRKGDLVQVYVEESEKEVFLKVMDNGPGISPILQKRLFIRFSNYNENPYNPSTGIGLSIVRDLADKHGAGVLVDSTPGRGSCFQISFLKGYKHFNEDVDIIFEESESDEHFVNDHKFEEESILETFDEEEEQNPVGLIVEDDPELRAFIVSVLEKEYTIYVAENGGEGHLKAAELSPDFIISDIMMPQMDGIEMLKLIRNNLATSHIPIILLSAKTAIESKLDGMEYGADDYITKPFNVSLLKARVKNILEQRQRLQQLYSTGTIPEISEKEPLQISTKDHKFMLQVINLVKENMSKSDFSVDELGKLMCMSRASFFNKLKSITGVSPVVFIRDMRLNEAAELIKKEDLLIKEICFEVGFNDLKYFGKCFRAKFNYTPAEYRRLNR</sequence>
<evidence type="ECO:0000256" key="9">
    <source>
        <dbReference type="SAM" id="SignalP"/>
    </source>
</evidence>
<dbReference type="SUPFAM" id="SSF46689">
    <property type="entry name" value="Homeodomain-like"/>
    <property type="match status" value="1"/>
</dbReference>
<evidence type="ECO:0000256" key="2">
    <source>
        <dbReference type="ARBA" id="ARBA00012438"/>
    </source>
</evidence>
<evidence type="ECO:0000256" key="4">
    <source>
        <dbReference type="ARBA" id="ARBA00023015"/>
    </source>
</evidence>
<keyword evidence="13" id="KW-0808">Transferase</keyword>
<evidence type="ECO:0000259" key="11">
    <source>
        <dbReference type="PROSITE" id="PS50109"/>
    </source>
</evidence>
<keyword evidence="4" id="KW-0805">Transcription regulation</keyword>
<dbReference type="Pfam" id="PF07494">
    <property type="entry name" value="Reg_prop"/>
    <property type="match status" value="1"/>
</dbReference>
<evidence type="ECO:0000256" key="7">
    <source>
        <dbReference type="PROSITE-ProRule" id="PRU00169"/>
    </source>
</evidence>
<evidence type="ECO:0000256" key="3">
    <source>
        <dbReference type="ARBA" id="ARBA00022553"/>
    </source>
</evidence>
<dbReference type="Pfam" id="PF07495">
    <property type="entry name" value="Y_Y_Y"/>
    <property type="match status" value="1"/>
</dbReference>
<comment type="catalytic activity">
    <reaction evidence="1">
        <text>ATP + protein L-histidine = ADP + protein N-phospho-L-histidine.</text>
        <dbReference type="EC" id="2.7.13.3"/>
    </reaction>
</comment>
<dbReference type="Pfam" id="PF12833">
    <property type="entry name" value="HTH_18"/>
    <property type="match status" value="1"/>
</dbReference>
<dbReference type="Pfam" id="PF00512">
    <property type="entry name" value="HisKA"/>
    <property type="match status" value="1"/>
</dbReference>
<keyword evidence="13" id="KW-0418">Kinase</keyword>
<keyword evidence="8" id="KW-0812">Transmembrane</keyword>
<keyword evidence="8" id="KW-1133">Transmembrane helix</keyword>
<evidence type="ECO:0000256" key="6">
    <source>
        <dbReference type="ARBA" id="ARBA00023163"/>
    </source>
</evidence>
<dbReference type="Gene3D" id="2.130.10.10">
    <property type="entry name" value="YVTN repeat-like/Quinoprotein amine dehydrogenase"/>
    <property type="match status" value="3"/>
</dbReference>
<keyword evidence="3 7" id="KW-0597">Phosphoprotein</keyword>
<dbReference type="Pfam" id="PF02518">
    <property type="entry name" value="HATPase_c"/>
    <property type="match status" value="1"/>
</dbReference>
<reference evidence="13 14" key="1">
    <citation type="submission" date="2020-06" db="EMBL/GenBank/DDBJ databases">
        <authorList>
            <person name="Criscuolo A."/>
        </authorList>
    </citation>
    <scope>NUCLEOTIDE SEQUENCE [LARGE SCALE GENOMIC DNA]</scope>
    <source>
        <strain evidence="14">CIP 110025</strain>
    </source>
</reference>
<feature type="modified residue" description="4-aspartylphosphate" evidence="7">
    <location>
        <position position="1245"/>
    </location>
</feature>
<feature type="chain" id="PRO_5027571638" description="histidine kinase" evidence="9">
    <location>
        <begin position="21"/>
        <end position="1448"/>
    </location>
</feature>
<dbReference type="InterPro" id="IPR004358">
    <property type="entry name" value="Sig_transdc_His_kin-like_C"/>
</dbReference>
<keyword evidence="9" id="KW-0732">Signal</keyword>
<dbReference type="GO" id="GO:0000155">
    <property type="term" value="F:phosphorelay sensor kinase activity"/>
    <property type="evidence" value="ECO:0007669"/>
    <property type="project" value="InterPro"/>
</dbReference>
<dbReference type="InterPro" id="IPR015943">
    <property type="entry name" value="WD40/YVTN_repeat-like_dom_sf"/>
</dbReference>
<protein>
    <recommendedName>
        <fullName evidence="2">histidine kinase</fullName>
        <ecNumber evidence="2">2.7.13.3</ecNumber>
    </recommendedName>
</protein>
<dbReference type="InterPro" id="IPR011006">
    <property type="entry name" value="CheY-like_superfamily"/>
</dbReference>
<accession>A0A6V6YPP0</accession>
<dbReference type="Gene3D" id="1.10.287.130">
    <property type="match status" value="1"/>
</dbReference>
<evidence type="ECO:0000259" key="10">
    <source>
        <dbReference type="PROSITE" id="PS01124"/>
    </source>
</evidence>
<dbReference type="SUPFAM" id="SSF55874">
    <property type="entry name" value="ATPase domain of HSP90 chaperone/DNA topoisomerase II/histidine kinase"/>
    <property type="match status" value="1"/>
</dbReference>
<evidence type="ECO:0000313" key="13">
    <source>
        <dbReference type="EMBL" id="CAD0001410.1"/>
    </source>
</evidence>
<dbReference type="PROSITE" id="PS50110">
    <property type="entry name" value="RESPONSE_REGULATORY"/>
    <property type="match status" value="1"/>
</dbReference>
<dbReference type="FunFam" id="1.10.287.130:FF:000045">
    <property type="entry name" value="Two-component system sensor histidine kinase/response regulator"/>
    <property type="match status" value="1"/>
</dbReference>
<keyword evidence="8" id="KW-0472">Membrane</keyword>
<dbReference type="InterPro" id="IPR011110">
    <property type="entry name" value="Reg_prop"/>
</dbReference>
<keyword evidence="14" id="KW-1185">Reference proteome</keyword>
<dbReference type="Gene3D" id="2.60.40.10">
    <property type="entry name" value="Immunoglobulins"/>
    <property type="match status" value="1"/>
</dbReference>
<dbReference type="SMART" id="SM00387">
    <property type="entry name" value="HATPase_c"/>
    <property type="match status" value="1"/>
</dbReference>
<dbReference type="Gene3D" id="3.40.50.2300">
    <property type="match status" value="1"/>
</dbReference>
<dbReference type="SMART" id="SM00388">
    <property type="entry name" value="HisKA"/>
    <property type="match status" value="1"/>
</dbReference>
<feature type="transmembrane region" description="Helical" evidence="8">
    <location>
        <begin position="894"/>
        <end position="918"/>
    </location>
</feature>
<gene>
    <name evidence="13" type="ORF">FLACHUCJ7_00513</name>
</gene>
<evidence type="ECO:0000256" key="8">
    <source>
        <dbReference type="SAM" id="Phobius"/>
    </source>
</evidence>
<dbReference type="InterPro" id="IPR013783">
    <property type="entry name" value="Ig-like_fold"/>
</dbReference>
<dbReference type="InterPro" id="IPR001789">
    <property type="entry name" value="Sig_transdc_resp-reg_receiver"/>
</dbReference>
<dbReference type="Gene3D" id="1.10.10.60">
    <property type="entry name" value="Homeodomain-like"/>
    <property type="match status" value="2"/>
</dbReference>
<dbReference type="InterPro" id="IPR018060">
    <property type="entry name" value="HTH_AraC"/>
</dbReference>
<evidence type="ECO:0000256" key="5">
    <source>
        <dbReference type="ARBA" id="ARBA00023125"/>
    </source>
</evidence>
<keyword evidence="5" id="KW-0238">DNA-binding</keyword>
<dbReference type="GO" id="GO:0043565">
    <property type="term" value="F:sequence-specific DNA binding"/>
    <property type="evidence" value="ECO:0007669"/>
    <property type="project" value="InterPro"/>
</dbReference>
<dbReference type="InterPro" id="IPR011123">
    <property type="entry name" value="Y_Y_Y"/>
</dbReference>
<dbReference type="InterPro" id="IPR009057">
    <property type="entry name" value="Homeodomain-like_sf"/>
</dbReference>
<feature type="domain" description="Response regulatory" evidence="12">
    <location>
        <begin position="1197"/>
        <end position="1312"/>
    </location>
</feature>
<dbReference type="PANTHER" id="PTHR43547:SF2">
    <property type="entry name" value="HYBRID SIGNAL TRANSDUCTION HISTIDINE KINASE C"/>
    <property type="match status" value="1"/>
</dbReference>
<dbReference type="SMART" id="SM00342">
    <property type="entry name" value="HTH_ARAC"/>
    <property type="match status" value="1"/>
</dbReference>
<dbReference type="SMART" id="SM00448">
    <property type="entry name" value="REC"/>
    <property type="match status" value="1"/>
</dbReference>
<evidence type="ECO:0000313" key="14">
    <source>
        <dbReference type="Proteomes" id="UP000556700"/>
    </source>
</evidence>
<dbReference type="CDD" id="cd00082">
    <property type="entry name" value="HisKA"/>
    <property type="match status" value="1"/>
</dbReference>
<dbReference type="InterPro" id="IPR036890">
    <property type="entry name" value="HATPase_C_sf"/>
</dbReference>
<comment type="caution">
    <text evidence="13">The sequence shown here is derived from an EMBL/GenBank/DDBJ whole genome shotgun (WGS) entry which is preliminary data.</text>
</comment>
<evidence type="ECO:0000259" key="12">
    <source>
        <dbReference type="PROSITE" id="PS50110"/>
    </source>
</evidence>
<feature type="domain" description="HTH araC/xylS-type" evidence="10">
    <location>
        <begin position="1347"/>
        <end position="1446"/>
    </location>
</feature>
<organism evidence="13 14">
    <name type="scientific">Flavobacterium chungangense</name>
    <dbReference type="NCBI Taxonomy" id="554283"/>
    <lineage>
        <taxon>Bacteria</taxon>
        <taxon>Pseudomonadati</taxon>
        <taxon>Bacteroidota</taxon>
        <taxon>Flavobacteriia</taxon>
        <taxon>Flavobacteriales</taxon>
        <taxon>Flavobacteriaceae</taxon>
        <taxon>Flavobacterium</taxon>
    </lineage>
</organism>
<dbReference type="Pfam" id="PF00072">
    <property type="entry name" value="Response_reg"/>
    <property type="match status" value="1"/>
</dbReference>
<dbReference type="PANTHER" id="PTHR43547">
    <property type="entry name" value="TWO-COMPONENT HISTIDINE KINASE"/>
    <property type="match status" value="1"/>
</dbReference>
<dbReference type="GO" id="GO:0003700">
    <property type="term" value="F:DNA-binding transcription factor activity"/>
    <property type="evidence" value="ECO:0007669"/>
    <property type="project" value="InterPro"/>
</dbReference>
<dbReference type="InterPro" id="IPR005467">
    <property type="entry name" value="His_kinase_dom"/>
</dbReference>
<dbReference type="InterPro" id="IPR018062">
    <property type="entry name" value="HTH_AraC-typ_CS"/>
</dbReference>
<dbReference type="EMBL" id="CAIJDO010000070">
    <property type="protein sequence ID" value="CAD0001410.1"/>
    <property type="molecule type" value="Genomic_DNA"/>
</dbReference>
<feature type="signal peptide" evidence="9">
    <location>
        <begin position="1"/>
        <end position="20"/>
    </location>
</feature>
<dbReference type="PRINTS" id="PR00344">
    <property type="entry name" value="BCTRLSENSOR"/>
</dbReference>
<dbReference type="PROSITE" id="PS00041">
    <property type="entry name" value="HTH_ARAC_FAMILY_1"/>
    <property type="match status" value="1"/>
</dbReference>
<dbReference type="InterPro" id="IPR036097">
    <property type="entry name" value="HisK_dim/P_sf"/>
</dbReference>
<feature type="domain" description="Histidine kinase" evidence="11">
    <location>
        <begin position="940"/>
        <end position="1153"/>
    </location>
</feature>
<dbReference type="SUPFAM" id="SSF47384">
    <property type="entry name" value="Homodimeric domain of signal transducing histidine kinase"/>
    <property type="match status" value="1"/>
</dbReference>
<dbReference type="PROSITE" id="PS50109">
    <property type="entry name" value="HIS_KIN"/>
    <property type="match status" value="1"/>
</dbReference>
<proteinExistence type="predicted"/>
<dbReference type="SUPFAM" id="SSF52172">
    <property type="entry name" value="CheY-like"/>
    <property type="match status" value="1"/>
</dbReference>
<keyword evidence="6" id="KW-0804">Transcription</keyword>
<dbReference type="SUPFAM" id="SSF63829">
    <property type="entry name" value="Calcium-dependent phosphotriesterase"/>
    <property type="match status" value="3"/>
</dbReference>
<dbReference type="Gene3D" id="3.30.565.10">
    <property type="entry name" value="Histidine kinase-like ATPase, C-terminal domain"/>
    <property type="match status" value="1"/>
</dbReference>